<accession>A0A1I1S7X3</accession>
<dbReference type="PANTHER" id="PTHR30126:SF5">
    <property type="entry name" value="HTH-TYPE TRANSCRIPTIONAL ACTIVATOR CMPR"/>
    <property type="match status" value="1"/>
</dbReference>
<dbReference type="STRING" id="1123397.SAMN05660831_01606"/>
<proteinExistence type="inferred from homology"/>
<evidence type="ECO:0000256" key="3">
    <source>
        <dbReference type="ARBA" id="ARBA00023125"/>
    </source>
</evidence>
<dbReference type="InterPro" id="IPR000847">
    <property type="entry name" value="LysR_HTH_N"/>
</dbReference>
<evidence type="ECO:0000256" key="2">
    <source>
        <dbReference type="ARBA" id="ARBA00023015"/>
    </source>
</evidence>
<dbReference type="GO" id="GO:0003700">
    <property type="term" value="F:DNA-binding transcription factor activity"/>
    <property type="evidence" value="ECO:0007669"/>
    <property type="project" value="InterPro"/>
</dbReference>
<dbReference type="Pfam" id="PF03466">
    <property type="entry name" value="LysR_substrate"/>
    <property type="match status" value="1"/>
</dbReference>
<feature type="domain" description="HTH lysR-type" evidence="5">
    <location>
        <begin position="12"/>
        <end position="69"/>
    </location>
</feature>
<dbReference type="InterPro" id="IPR036390">
    <property type="entry name" value="WH_DNA-bd_sf"/>
</dbReference>
<dbReference type="RefSeq" id="WP_093428254.1">
    <property type="nucleotide sequence ID" value="NZ_FOMJ01000005.1"/>
</dbReference>
<dbReference type="EMBL" id="FOMJ01000005">
    <property type="protein sequence ID" value="SFD42601.1"/>
    <property type="molecule type" value="Genomic_DNA"/>
</dbReference>
<sequence length="334" mass="36925">MTSIVPDLARRVTLRQLAIFEAMARHESVTRAAEELYLTQPTASMQVKKLSDALGVPLFEQVGRRIHLTDAGRELYESCQEIFGSLGRLEMGIAEMRGLKRGMLKLSVVTTAKYFAPHVMGTFKGEHPGIQVSLKVSNRERILDRLADNEDDLYIMGRKPADGVEVEAIPIAPNPLVMIAARDHPLVGEPNIPLARVAEEPFIDREPGSGIREATHNLLESRGLEPNVIMELSSNEAIKHTVASGMGISVLSLHSLTLEGTRGPLAILDVEGMPIERYWYVVYPKGKKLSAVARAFLDFMLAEREQVAIALRDMLADLPFASESTDWITAFQAE</sequence>
<dbReference type="PANTHER" id="PTHR30126">
    <property type="entry name" value="HTH-TYPE TRANSCRIPTIONAL REGULATOR"/>
    <property type="match status" value="1"/>
</dbReference>
<dbReference type="InterPro" id="IPR005119">
    <property type="entry name" value="LysR_subst-bd"/>
</dbReference>
<dbReference type="PROSITE" id="PS50931">
    <property type="entry name" value="HTH_LYSR"/>
    <property type="match status" value="1"/>
</dbReference>
<dbReference type="AlphaFoldDB" id="A0A1I1S7X3"/>
<evidence type="ECO:0000256" key="1">
    <source>
        <dbReference type="ARBA" id="ARBA00009437"/>
    </source>
</evidence>
<dbReference type="OrthoDB" id="9771171at2"/>
<keyword evidence="3 6" id="KW-0238">DNA-binding</keyword>
<evidence type="ECO:0000256" key="4">
    <source>
        <dbReference type="ARBA" id="ARBA00023163"/>
    </source>
</evidence>
<organism evidence="6 7">
    <name type="scientific">Thiohalospira halophila DSM 15071</name>
    <dbReference type="NCBI Taxonomy" id="1123397"/>
    <lineage>
        <taxon>Bacteria</taxon>
        <taxon>Pseudomonadati</taxon>
        <taxon>Pseudomonadota</taxon>
        <taxon>Gammaproteobacteria</taxon>
        <taxon>Thiohalospirales</taxon>
        <taxon>Thiohalospiraceae</taxon>
        <taxon>Thiohalospira</taxon>
    </lineage>
</organism>
<dbReference type="SUPFAM" id="SSF46785">
    <property type="entry name" value="Winged helix' DNA-binding domain"/>
    <property type="match status" value="1"/>
</dbReference>
<dbReference type="SUPFAM" id="SSF53850">
    <property type="entry name" value="Periplasmic binding protein-like II"/>
    <property type="match status" value="1"/>
</dbReference>
<dbReference type="Pfam" id="PF00126">
    <property type="entry name" value="HTH_1"/>
    <property type="match status" value="1"/>
</dbReference>
<protein>
    <submittedName>
        <fullName evidence="6">DNA-binding transcriptional regulator, LysR family</fullName>
    </submittedName>
</protein>
<dbReference type="CDD" id="cd08419">
    <property type="entry name" value="PBP2_CbbR_RubisCO_like"/>
    <property type="match status" value="1"/>
</dbReference>
<gene>
    <name evidence="6" type="ORF">SAMN05660831_01606</name>
</gene>
<reference evidence="6 7" key="1">
    <citation type="submission" date="2016-10" db="EMBL/GenBank/DDBJ databases">
        <authorList>
            <person name="de Groot N.N."/>
        </authorList>
    </citation>
    <scope>NUCLEOTIDE SEQUENCE [LARGE SCALE GENOMIC DNA]</scope>
    <source>
        <strain evidence="6 7">HL3</strain>
    </source>
</reference>
<evidence type="ECO:0000259" key="5">
    <source>
        <dbReference type="PROSITE" id="PS50931"/>
    </source>
</evidence>
<keyword evidence="7" id="KW-1185">Reference proteome</keyword>
<dbReference type="GO" id="GO:0000976">
    <property type="term" value="F:transcription cis-regulatory region binding"/>
    <property type="evidence" value="ECO:0007669"/>
    <property type="project" value="TreeGrafter"/>
</dbReference>
<dbReference type="Gene3D" id="3.40.190.290">
    <property type="match status" value="1"/>
</dbReference>
<dbReference type="InterPro" id="IPR036388">
    <property type="entry name" value="WH-like_DNA-bd_sf"/>
</dbReference>
<evidence type="ECO:0000313" key="6">
    <source>
        <dbReference type="EMBL" id="SFD42601.1"/>
    </source>
</evidence>
<name>A0A1I1S7X3_9GAMM</name>
<dbReference type="Proteomes" id="UP000198611">
    <property type="component" value="Unassembled WGS sequence"/>
</dbReference>
<evidence type="ECO:0000313" key="7">
    <source>
        <dbReference type="Proteomes" id="UP000198611"/>
    </source>
</evidence>
<keyword evidence="2" id="KW-0805">Transcription regulation</keyword>
<dbReference type="Gene3D" id="1.10.10.10">
    <property type="entry name" value="Winged helix-like DNA-binding domain superfamily/Winged helix DNA-binding domain"/>
    <property type="match status" value="1"/>
</dbReference>
<dbReference type="PRINTS" id="PR00039">
    <property type="entry name" value="HTHLYSR"/>
</dbReference>
<keyword evidence="4" id="KW-0804">Transcription</keyword>
<dbReference type="FunFam" id="1.10.10.10:FF:000001">
    <property type="entry name" value="LysR family transcriptional regulator"/>
    <property type="match status" value="1"/>
</dbReference>
<comment type="similarity">
    <text evidence="1">Belongs to the LysR transcriptional regulatory family.</text>
</comment>